<gene>
    <name evidence="10" type="ORF">GEV33_005847</name>
</gene>
<dbReference type="FunFam" id="1.10.340.70:FF:000001">
    <property type="entry name" value="Retrovirus-related Pol polyprotein from transposon gypsy-like Protein"/>
    <property type="match status" value="1"/>
</dbReference>
<dbReference type="AlphaFoldDB" id="A0A8J6HLN2"/>
<dbReference type="Proteomes" id="UP000719412">
    <property type="component" value="Unassembled WGS sequence"/>
</dbReference>
<dbReference type="Pfam" id="PF17921">
    <property type="entry name" value="Integrase_H2C2"/>
    <property type="match status" value="1"/>
</dbReference>
<dbReference type="SUPFAM" id="SSF53098">
    <property type="entry name" value="Ribonuclease H-like"/>
    <property type="match status" value="1"/>
</dbReference>
<proteinExistence type="predicted"/>
<evidence type="ECO:0000256" key="4">
    <source>
        <dbReference type="ARBA" id="ARBA00022722"/>
    </source>
</evidence>
<dbReference type="GO" id="GO:0003676">
    <property type="term" value="F:nucleic acid binding"/>
    <property type="evidence" value="ECO:0007669"/>
    <property type="project" value="InterPro"/>
</dbReference>
<dbReference type="InterPro" id="IPR041373">
    <property type="entry name" value="RT_RNaseH"/>
</dbReference>
<evidence type="ECO:0000256" key="7">
    <source>
        <dbReference type="ARBA" id="ARBA00022918"/>
    </source>
</evidence>
<dbReference type="InterPro" id="IPR041588">
    <property type="entry name" value="Integrase_H2C2"/>
</dbReference>
<dbReference type="InterPro" id="IPR050951">
    <property type="entry name" value="Retrovirus_Pol_polyprotein"/>
</dbReference>
<dbReference type="EMBL" id="JABDTM020020646">
    <property type="protein sequence ID" value="KAH0816944.1"/>
    <property type="molecule type" value="Genomic_DNA"/>
</dbReference>
<keyword evidence="5" id="KW-0255">Endonuclease</keyword>
<dbReference type="GO" id="GO:0004519">
    <property type="term" value="F:endonuclease activity"/>
    <property type="evidence" value="ECO:0007669"/>
    <property type="project" value="UniProtKB-KW"/>
</dbReference>
<dbReference type="InterPro" id="IPR036397">
    <property type="entry name" value="RNaseH_sf"/>
</dbReference>
<dbReference type="GO" id="GO:0042575">
    <property type="term" value="C:DNA polymerase complex"/>
    <property type="evidence" value="ECO:0007669"/>
    <property type="project" value="UniProtKB-ARBA"/>
</dbReference>
<feature type="domain" description="Integrase zinc-binding" evidence="9">
    <location>
        <begin position="253"/>
        <end position="306"/>
    </location>
</feature>
<dbReference type="InterPro" id="IPR043502">
    <property type="entry name" value="DNA/RNA_pol_sf"/>
</dbReference>
<sequence>MANYVFKFISNVADKTQLLRELLQKDRQFMWTVNHQREFDKLKNEIVSPKVLAKFDVNKKSRVSADASSFGIGAVLEQLQEDDNWKPVYFCSKSLSPTERGYAQIEKEALAITWACERLEQYLLGAKFIVQTDHKPLTVILKTREVNKLTNRLQRFRMRLLKFNFDICYVPEGVNDEDIATQDVFIDAVRHEVDTTICSEDRIRASQKEDEAISQIMKYITTSWPSKEKRSSRTSPYWKQEAGTLFYKDRIVIPEDLRKWCLDLLHDGHFGISRCMSRAKETIWWPGITRHIEDTVNSCEICIKHRQPVTEPMLSSEIPTRPWQVIGADLAEHENKKYLVIQDYYSKYPEIRKLKKTTSNDIIEVFKEIFARHENLQKCTASNGPAAVPNIHKATGKQKVQSNFLRKYSRRTTIHI</sequence>
<evidence type="ECO:0000256" key="5">
    <source>
        <dbReference type="ARBA" id="ARBA00022759"/>
    </source>
</evidence>
<keyword evidence="2" id="KW-0808">Transferase</keyword>
<keyword evidence="11" id="KW-1185">Reference proteome</keyword>
<keyword evidence="4" id="KW-0540">Nuclease</keyword>
<evidence type="ECO:0000259" key="8">
    <source>
        <dbReference type="Pfam" id="PF17917"/>
    </source>
</evidence>
<dbReference type="Gene3D" id="1.10.340.70">
    <property type="match status" value="1"/>
</dbReference>
<evidence type="ECO:0000256" key="6">
    <source>
        <dbReference type="ARBA" id="ARBA00022801"/>
    </source>
</evidence>
<dbReference type="CDD" id="cd09274">
    <property type="entry name" value="RNase_HI_RT_Ty3"/>
    <property type="match status" value="1"/>
</dbReference>
<reference evidence="10" key="2">
    <citation type="submission" date="2021-08" db="EMBL/GenBank/DDBJ databases">
        <authorList>
            <person name="Eriksson T."/>
        </authorList>
    </citation>
    <scope>NUCLEOTIDE SEQUENCE</scope>
    <source>
        <strain evidence="10">Stoneville</strain>
        <tissue evidence="10">Whole head</tissue>
    </source>
</reference>
<dbReference type="EC" id="2.7.7.49" evidence="1"/>
<dbReference type="Gene3D" id="3.30.420.10">
    <property type="entry name" value="Ribonuclease H-like superfamily/Ribonuclease H"/>
    <property type="match status" value="1"/>
</dbReference>
<reference evidence="10" key="1">
    <citation type="journal article" date="2020" name="J Insects Food Feed">
        <title>The yellow mealworm (Tenebrio molitor) genome: a resource for the emerging insects as food and feed industry.</title>
        <authorList>
            <person name="Eriksson T."/>
            <person name="Andere A."/>
            <person name="Kelstrup H."/>
            <person name="Emery V."/>
            <person name="Picard C."/>
        </authorList>
    </citation>
    <scope>NUCLEOTIDE SEQUENCE</scope>
    <source>
        <strain evidence="10">Stoneville</strain>
        <tissue evidence="10">Whole head</tissue>
    </source>
</reference>
<evidence type="ECO:0000313" key="10">
    <source>
        <dbReference type="EMBL" id="KAH0816944.1"/>
    </source>
</evidence>
<dbReference type="SUPFAM" id="SSF56672">
    <property type="entry name" value="DNA/RNA polymerases"/>
    <property type="match status" value="1"/>
</dbReference>
<dbReference type="PANTHER" id="PTHR37984">
    <property type="entry name" value="PROTEIN CBG26694"/>
    <property type="match status" value="1"/>
</dbReference>
<comment type="caution">
    <text evidence="10">The sequence shown here is derived from an EMBL/GenBank/DDBJ whole genome shotgun (WGS) entry which is preliminary data.</text>
</comment>
<evidence type="ECO:0000256" key="3">
    <source>
        <dbReference type="ARBA" id="ARBA00022695"/>
    </source>
</evidence>
<dbReference type="GO" id="GO:0003964">
    <property type="term" value="F:RNA-directed DNA polymerase activity"/>
    <property type="evidence" value="ECO:0007669"/>
    <property type="project" value="UniProtKB-KW"/>
</dbReference>
<name>A0A8J6HLN2_TENMO</name>
<dbReference type="PANTHER" id="PTHR37984:SF5">
    <property type="entry name" value="PROTEIN NYNRIN-LIKE"/>
    <property type="match status" value="1"/>
</dbReference>
<keyword evidence="6" id="KW-0378">Hydrolase</keyword>
<dbReference type="InterPro" id="IPR043128">
    <property type="entry name" value="Rev_trsase/Diguanyl_cyclase"/>
</dbReference>
<evidence type="ECO:0000256" key="1">
    <source>
        <dbReference type="ARBA" id="ARBA00012493"/>
    </source>
</evidence>
<keyword evidence="3" id="KW-0548">Nucleotidyltransferase</keyword>
<feature type="domain" description="Reverse transcriptase RNase H-like" evidence="8">
    <location>
        <begin position="56"/>
        <end position="163"/>
    </location>
</feature>
<evidence type="ECO:0000259" key="9">
    <source>
        <dbReference type="Pfam" id="PF17921"/>
    </source>
</evidence>
<evidence type="ECO:0000256" key="2">
    <source>
        <dbReference type="ARBA" id="ARBA00022679"/>
    </source>
</evidence>
<keyword evidence="7" id="KW-0695">RNA-directed DNA polymerase</keyword>
<accession>A0A8J6HLN2</accession>
<evidence type="ECO:0000313" key="11">
    <source>
        <dbReference type="Proteomes" id="UP000719412"/>
    </source>
</evidence>
<protein>
    <recommendedName>
        <fullName evidence="1">RNA-directed DNA polymerase</fullName>
        <ecNumber evidence="1">2.7.7.49</ecNumber>
    </recommendedName>
</protein>
<dbReference type="Gene3D" id="3.30.70.270">
    <property type="match status" value="1"/>
</dbReference>
<dbReference type="InterPro" id="IPR012337">
    <property type="entry name" value="RNaseH-like_sf"/>
</dbReference>
<dbReference type="GO" id="GO:0016787">
    <property type="term" value="F:hydrolase activity"/>
    <property type="evidence" value="ECO:0007669"/>
    <property type="project" value="UniProtKB-KW"/>
</dbReference>
<organism evidence="10 11">
    <name type="scientific">Tenebrio molitor</name>
    <name type="common">Yellow mealworm beetle</name>
    <dbReference type="NCBI Taxonomy" id="7067"/>
    <lineage>
        <taxon>Eukaryota</taxon>
        <taxon>Metazoa</taxon>
        <taxon>Ecdysozoa</taxon>
        <taxon>Arthropoda</taxon>
        <taxon>Hexapoda</taxon>
        <taxon>Insecta</taxon>
        <taxon>Pterygota</taxon>
        <taxon>Neoptera</taxon>
        <taxon>Endopterygota</taxon>
        <taxon>Coleoptera</taxon>
        <taxon>Polyphaga</taxon>
        <taxon>Cucujiformia</taxon>
        <taxon>Tenebrionidae</taxon>
        <taxon>Tenebrio</taxon>
    </lineage>
</organism>
<dbReference type="Pfam" id="PF17917">
    <property type="entry name" value="RT_RNaseH"/>
    <property type="match status" value="1"/>
</dbReference>